<protein>
    <submittedName>
        <fullName evidence="2">Uncharacterized protein</fullName>
    </submittedName>
</protein>
<evidence type="ECO:0000256" key="1">
    <source>
        <dbReference type="SAM" id="MobiDB-lite"/>
    </source>
</evidence>
<feature type="region of interest" description="Disordered" evidence="1">
    <location>
        <begin position="1"/>
        <end position="20"/>
    </location>
</feature>
<gene>
    <name evidence="2" type="ORF">XA26_59970</name>
</gene>
<dbReference type="EMBL" id="CP011269">
    <property type="protein sequence ID" value="ALI29780.1"/>
    <property type="molecule type" value="Genomic_DNA"/>
</dbReference>
<keyword evidence="3" id="KW-1185">Reference proteome</keyword>
<dbReference type="KEGG" id="mft:XA26_59970"/>
<reference evidence="2 3" key="1">
    <citation type="journal article" date="2015" name="MBio">
        <title>Enzymatic Degradation of Phenazines Can Generate Energy and Protect Sensitive Organisms from Toxicity.</title>
        <authorList>
            <person name="Costa K.C."/>
            <person name="Bergkessel M."/>
            <person name="Saunders S."/>
            <person name="Korlach J."/>
            <person name="Newman D.K."/>
        </authorList>
    </citation>
    <scope>NUCLEOTIDE SEQUENCE [LARGE SCALE GENOMIC DNA]</scope>
    <source>
        <strain evidence="2 3">CT6</strain>
    </source>
</reference>
<dbReference type="Proteomes" id="UP000057134">
    <property type="component" value="Chromosome"/>
</dbReference>
<evidence type="ECO:0000313" key="3">
    <source>
        <dbReference type="Proteomes" id="UP000057134"/>
    </source>
</evidence>
<name>A0A0N9XSC4_MYCFO</name>
<proteinExistence type="predicted"/>
<accession>A0A0N9XSC4</accession>
<organism evidence="2 3">
    <name type="scientific">Mycolicibacterium fortuitum</name>
    <name type="common">Mycobacterium fortuitum</name>
    <dbReference type="NCBI Taxonomy" id="1766"/>
    <lineage>
        <taxon>Bacteria</taxon>
        <taxon>Bacillati</taxon>
        <taxon>Actinomycetota</taxon>
        <taxon>Actinomycetes</taxon>
        <taxon>Mycobacteriales</taxon>
        <taxon>Mycobacteriaceae</taxon>
        <taxon>Mycolicibacterium</taxon>
    </lineage>
</organism>
<sequence length="48" mass="4996">MDLGVGHGVDPHVPPAMPGNGFQDLLPSLAVSQVGLPRQARAKPAPLW</sequence>
<dbReference type="AlphaFoldDB" id="A0A0N9XSC4"/>
<evidence type="ECO:0000313" key="2">
    <source>
        <dbReference type="EMBL" id="ALI29780.1"/>
    </source>
</evidence>